<dbReference type="GO" id="GO:0006099">
    <property type="term" value="P:tricarboxylic acid cycle"/>
    <property type="evidence" value="ECO:0007669"/>
    <property type="project" value="InterPro"/>
</dbReference>
<organism evidence="3 4">
    <name type="scientific">Persicirhabdus sediminis</name>
    <dbReference type="NCBI Taxonomy" id="454144"/>
    <lineage>
        <taxon>Bacteria</taxon>
        <taxon>Pseudomonadati</taxon>
        <taxon>Verrucomicrobiota</taxon>
        <taxon>Verrucomicrobiia</taxon>
        <taxon>Verrucomicrobiales</taxon>
        <taxon>Verrucomicrobiaceae</taxon>
        <taxon>Persicirhabdus</taxon>
    </lineage>
</organism>
<evidence type="ECO:0000313" key="4">
    <source>
        <dbReference type="Proteomes" id="UP000624703"/>
    </source>
</evidence>
<dbReference type="PANTHER" id="PTHR30523">
    <property type="entry name" value="PHOSPHOENOLPYRUVATE CARBOXYLASE"/>
    <property type="match status" value="1"/>
</dbReference>
<dbReference type="PANTHER" id="PTHR30523:SF32">
    <property type="entry name" value="PHOSPHOENOLPYRUVATE CARBOXYLASE"/>
    <property type="match status" value="1"/>
</dbReference>
<sequence length="919" mass="104380">MTELSPARERLREEGFALIDDTLSTLIACLSDALKNLQEEKLIPYLPWKGEIPKGELPDDLQQLYSIGFQLLNMVEERVAATIRRQRENELGATSIRGLWERSLGEMQKLGLKEEEILKLLGDIQIEPVLTAHPTEAKRSTVRERHRAIYQEMVLSENPSLNRREQARISKRITVAMEALWRTGEIHLTRPNLSQELRTALYYIREIFPSVVQRVNLHLSEAWENVGFDEQKLTDSGVLPRLTFATWIGGDRDGHPLVTPAVTERHLLELRHHAFVMLRAELKELAFHLTLSEQFQAPTPKLKTRLASISEEIINRDWVEEVSQKNQQEPWRHLAYLIRGKLLYNLENRPGGYTTPKELDDDLAIIEASLRKINCALLADQFLSPLRQKLRIFGFHLAKVDVRQNSEFHDKAVSQLLAAAGIEDGANFANWEESKRVEFLTQELNSTRPFIHNDISAGVEADAVLDCYRVLVKHIDRYGNDGIGSLIVSMTRSLSDMLCVYVLAREAGLMENTPDGLACPVEVVPLFETMDDLDASASLLAPFLDHEVTKRSLKLRHSKDESVYQQVMLGYSDSNKDCGILSAQWALYRAQTAMTEVGNERNIQLNFFHGRGGTISRGAGPTNSFMEALPHGSFSGRFRMTEQGETIAQKYASLTNATFNAELLVACASETTAKHRFGKAYQDPCLEFLDTLSGESEKAYQKLLREDGFIEFYRSATPIDALENSRIGSRPARRTGKKGFSISDLRAIPWVFSWTQARFYLPGWYGVGTALQELKNQCPDGFEVIKQNLRNSPFLRYVLTNVETNLASANFELMQAYGELCTDEALREKFVSIIASEFKLTQELLTEVFQSDFAERRPRMSKTLEIREEPLRVLHLQQIESIKNWRQLKNDGKDKEAEEIFPSILLSINAISSGLRTTG</sequence>
<keyword evidence="4" id="KW-1185">Reference proteome</keyword>
<dbReference type="PRINTS" id="PR00150">
    <property type="entry name" value="PEPCARBXLASE"/>
</dbReference>
<dbReference type="Gene3D" id="1.20.1440.90">
    <property type="entry name" value="Phosphoenolpyruvate/pyruvate domain"/>
    <property type="match status" value="1"/>
</dbReference>
<dbReference type="EMBL" id="JAENIM010000039">
    <property type="protein sequence ID" value="MBK1791247.1"/>
    <property type="molecule type" value="Genomic_DNA"/>
</dbReference>
<dbReference type="InterPro" id="IPR015813">
    <property type="entry name" value="Pyrv/PenolPyrv_kinase-like_dom"/>
</dbReference>
<dbReference type="GO" id="GO:0015977">
    <property type="term" value="P:carbon fixation"/>
    <property type="evidence" value="ECO:0007669"/>
    <property type="project" value="InterPro"/>
</dbReference>
<dbReference type="SUPFAM" id="SSF51621">
    <property type="entry name" value="Phosphoenolpyruvate/pyruvate domain"/>
    <property type="match status" value="1"/>
</dbReference>
<accession>A0A8J7MDZ9</accession>
<protein>
    <recommendedName>
        <fullName evidence="2">Phosphoenolpyruvate carboxylase</fullName>
    </recommendedName>
</protein>
<comment type="function">
    <text evidence="1">Forms oxaloacetate, a four-carbon dicarboxylic acid source for the tricarboxylic acid cycle.</text>
</comment>
<dbReference type="InterPro" id="IPR021135">
    <property type="entry name" value="PEP_COase"/>
</dbReference>
<dbReference type="RefSeq" id="WP_200311259.1">
    <property type="nucleotide sequence ID" value="NZ_JAENIM010000039.1"/>
</dbReference>
<dbReference type="AlphaFoldDB" id="A0A8J7MDZ9"/>
<dbReference type="Proteomes" id="UP000624703">
    <property type="component" value="Unassembled WGS sequence"/>
</dbReference>
<evidence type="ECO:0000313" key="3">
    <source>
        <dbReference type="EMBL" id="MBK1791247.1"/>
    </source>
</evidence>
<dbReference type="Pfam" id="PF00311">
    <property type="entry name" value="PEPcase"/>
    <property type="match status" value="1"/>
</dbReference>
<gene>
    <name evidence="3" type="ORF">JIN82_08790</name>
</gene>
<comment type="caution">
    <text evidence="3">The sequence shown here is derived from an EMBL/GenBank/DDBJ whole genome shotgun (WGS) entry which is preliminary data.</text>
</comment>
<reference evidence="3" key="1">
    <citation type="submission" date="2021-01" db="EMBL/GenBank/DDBJ databases">
        <title>Modified the classification status of verrucomicrobia.</title>
        <authorList>
            <person name="Feng X."/>
        </authorList>
    </citation>
    <scope>NUCLEOTIDE SEQUENCE</scope>
    <source>
        <strain evidence="3">_KCTC 22039</strain>
    </source>
</reference>
<name>A0A8J7MDZ9_9BACT</name>
<dbReference type="GO" id="GO:0005829">
    <property type="term" value="C:cytosol"/>
    <property type="evidence" value="ECO:0007669"/>
    <property type="project" value="TreeGrafter"/>
</dbReference>
<proteinExistence type="predicted"/>
<dbReference type="GO" id="GO:0008964">
    <property type="term" value="F:phosphoenolpyruvate carboxylase activity"/>
    <property type="evidence" value="ECO:0007669"/>
    <property type="project" value="InterPro"/>
</dbReference>
<evidence type="ECO:0000256" key="2">
    <source>
        <dbReference type="ARBA" id="ARBA00022419"/>
    </source>
</evidence>
<evidence type="ECO:0000256" key="1">
    <source>
        <dbReference type="ARBA" id="ARBA00003670"/>
    </source>
</evidence>